<feature type="region of interest" description="Disordered" evidence="1">
    <location>
        <begin position="45"/>
        <end position="121"/>
    </location>
</feature>
<feature type="compositionally biased region" description="Basic and acidic residues" evidence="1">
    <location>
        <begin position="89"/>
        <end position="105"/>
    </location>
</feature>
<feature type="compositionally biased region" description="Basic and acidic residues" evidence="1">
    <location>
        <begin position="67"/>
        <end position="82"/>
    </location>
</feature>
<keyword evidence="3" id="KW-1185">Reference proteome</keyword>
<evidence type="ECO:0000313" key="2">
    <source>
        <dbReference type="EMBL" id="KFM61403.1"/>
    </source>
</evidence>
<gene>
    <name evidence="2" type="ORF">X975_04610</name>
</gene>
<feature type="non-terminal residue" evidence="2">
    <location>
        <position position="155"/>
    </location>
</feature>
<name>A0A087T8G4_STEMI</name>
<sequence length="155" mass="17699">MPVIRLQEKMKAEEMKALMDMLAALKAGQEEMKQEMKAGYEELAEETGAVKEDAKVPKFASEESEDEEKKEVAGRVSEKDPEIMDETSDVIKERERKHKEIKDENEGFDSQVPEAETEENENAAVKIIETDNEVTKSQLASIERSDEMCSHHMFM</sequence>
<reference evidence="2 3" key="1">
    <citation type="submission" date="2013-11" db="EMBL/GenBank/DDBJ databases">
        <title>Genome sequencing of Stegodyphus mimosarum.</title>
        <authorList>
            <person name="Bechsgaard J."/>
        </authorList>
    </citation>
    <scope>NUCLEOTIDE SEQUENCE [LARGE SCALE GENOMIC DNA]</scope>
</reference>
<organism evidence="2 3">
    <name type="scientific">Stegodyphus mimosarum</name>
    <name type="common">African social velvet spider</name>
    <dbReference type="NCBI Taxonomy" id="407821"/>
    <lineage>
        <taxon>Eukaryota</taxon>
        <taxon>Metazoa</taxon>
        <taxon>Ecdysozoa</taxon>
        <taxon>Arthropoda</taxon>
        <taxon>Chelicerata</taxon>
        <taxon>Arachnida</taxon>
        <taxon>Araneae</taxon>
        <taxon>Araneomorphae</taxon>
        <taxon>Entelegynae</taxon>
        <taxon>Eresoidea</taxon>
        <taxon>Eresidae</taxon>
        <taxon>Stegodyphus</taxon>
    </lineage>
</organism>
<dbReference type="EMBL" id="KK113941">
    <property type="protein sequence ID" value="KFM61403.1"/>
    <property type="molecule type" value="Genomic_DNA"/>
</dbReference>
<accession>A0A087T8G4</accession>
<dbReference type="Proteomes" id="UP000054359">
    <property type="component" value="Unassembled WGS sequence"/>
</dbReference>
<protein>
    <submittedName>
        <fullName evidence="2">Uncharacterized protein</fullName>
    </submittedName>
</protein>
<proteinExistence type="predicted"/>
<evidence type="ECO:0000313" key="3">
    <source>
        <dbReference type="Proteomes" id="UP000054359"/>
    </source>
</evidence>
<evidence type="ECO:0000256" key="1">
    <source>
        <dbReference type="SAM" id="MobiDB-lite"/>
    </source>
</evidence>
<dbReference type="AlphaFoldDB" id="A0A087T8G4"/>